<dbReference type="InterPro" id="IPR006913">
    <property type="entry name" value="CENP-V/GFA"/>
</dbReference>
<dbReference type="GO" id="GO:0046872">
    <property type="term" value="F:metal ion binding"/>
    <property type="evidence" value="ECO:0007669"/>
    <property type="project" value="UniProtKB-KW"/>
</dbReference>
<dbReference type="Gene3D" id="2.170.150.70">
    <property type="match status" value="1"/>
</dbReference>
<keyword evidence="3" id="KW-0862">Zinc</keyword>
<sequence length="132" mass="14724">MKTYHGSCHCKSVQFEADIDLGRGTIKCNCTICTKMRFWAVQVPSSTFRLVRGADALREYRYATRRDAHYFCGRCGINTFSTGESPALGPFHAVVLACLDDATPEELAAAPVRYLDGRNDNWVTPPAEVHHL</sequence>
<evidence type="ECO:0000256" key="3">
    <source>
        <dbReference type="ARBA" id="ARBA00022833"/>
    </source>
</evidence>
<dbReference type="Proteomes" id="UP000533905">
    <property type="component" value="Unassembled WGS sequence"/>
</dbReference>
<evidence type="ECO:0000313" key="6">
    <source>
        <dbReference type="Proteomes" id="UP000533905"/>
    </source>
</evidence>
<dbReference type="PROSITE" id="PS51891">
    <property type="entry name" value="CENP_V_GFA"/>
    <property type="match status" value="1"/>
</dbReference>
<dbReference type="PANTHER" id="PTHR28620:SF1">
    <property type="entry name" value="CENP-V_GFA DOMAIN-CONTAINING PROTEIN"/>
    <property type="match status" value="1"/>
</dbReference>
<evidence type="ECO:0000256" key="2">
    <source>
        <dbReference type="ARBA" id="ARBA00022723"/>
    </source>
</evidence>
<dbReference type="InterPro" id="IPR011057">
    <property type="entry name" value="Mss4-like_sf"/>
</dbReference>
<dbReference type="EMBL" id="JABAIV010000001">
    <property type="protein sequence ID" value="NNG22096.1"/>
    <property type="molecule type" value="Genomic_DNA"/>
</dbReference>
<protein>
    <submittedName>
        <fullName evidence="5">GFA family protein</fullName>
    </submittedName>
</protein>
<dbReference type="InterPro" id="IPR052355">
    <property type="entry name" value="CENP-V-like"/>
</dbReference>
<dbReference type="GO" id="GO:0016846">
    <property type="term" value="F:carbon-sulfur lyase activity"/>
    <property type="evidence" value="ECO:0007669"/>
    <property type="project" value="InterPro"/>
</dbReference>
<dbReference type="SUPFAM" id="SSF51316">
    <property type="entry name" value="Mss4-like"/>
    <property type="match status" value="1"/>
</dbReference>
<dbReference type="PANTHER" id="PTHR28620">
    <property type="entry name" value="CENTROMERE PROTEIN V"/>
    <property type="match status" value="1"/>
</dbReference>
<dbReference type="Pfam" id="PF04828">
    <property type="entry name" value="GFA"/>
    <property type="match status" value="1"/>
</dbReference>
<name>A0A7Y2JW26_9BURK</name>
<evidence type="ECO:0000259" key="4">
    <source>
        <dbReference type="PROSITE" id="PS51891"/>
    </source>
</evidence>
<reference evidence="5 6" key="1">
    <citation type="submission" date="2020-04" db="EMBL/GenBank/DDBJ databases">
        <title>Massilia sp. nov., a cold adapted bacteria isolated from Arctic soil.</title>
        <authorList>
            <person name="Son J."/>
            <person name="Ka J.-O."/>
        </authorList>
    </citation>
    <scope>NUCLEOTIDE SEQUENCE [LARGE SCALE GENOMIC DNA]</scope>
    <source>
        <strain evidence="5 6">ML15P13</strain>
    </source>
</reference>
<keyword evidence="6" id="KW-1185">Reference proteome</keyword>
<feature type="domain" description="CENP-V/GFA" evidence="4">
    <location>
        <begin position="4"/>
        <end position="123"/>
    </location>
</feature>
<gene>
    <name evidence="5" type="ORF">HGB41_03665</name>
</gene>
<comment type="caution">
    <text evidence="5">The sequence shown here is derived from an EMBL/GenBank/DDBJ whole genome shotgun (WGS) entry which is preliminary data.</text>
</comment>
<proteinExistence type="inferred from homology"/>
<dbReference type="AlphaFoldDB" id="A0A7Y2JW26"/>
<organism evidence="5 6">
    <name type="scientific">Telluria aromaticivorans</name>
    <dbReference type="NCBI Taxonomy" id="2725995"/>
    <lineage>
        <taxon>Bacteria</taxon>
        <taxon>Pseudomonadati</taxon>
        <taxon>Pseudomonadota</taxon>
        <taxon>Betaproteobacteria</taxon>
        <taxon>Burkholderiales</taxon>
        <taxon>Oxalobacteraceae</taxon>
        <taxon>Telluria group</taxon>
        <taxon>Telluria</taxon>
    </lineage>
</organism>
<keyword evidence="2" id="KW-0479">Metal-binding</keyword>
<dbReference type="RefSeq" id="WP_171081147.1">
    <property type="nucleotide sequence ID" value="NZ_JABAIV010000001.1"/>
</dbReference>
<evidence type="ECO:0000313" key="5">
    <source>
        <dbReference type="EMBL" id="NNG22096.1"/>
    </source>
</evidence>
<accession>A0A7Y2JW26</accession>
<comment type="similarity">
    <text evidence="1">Belongs to the Gfa family.</text>
</comment>
<evidence type="ECO:0000256" key="1">
    <source>
        <dbReference type="ARBA" id="ARBA00005495"/>
    </source>
</evidence>